<evidence type="ECO:0000313" key="4">
    <source>
        <dbReference type="Proteomes" id="UP001652661"/>
    </source>
</evidence>
<dbReference type="InterPro" id="IPR016186">
    <property type="entry name" value="C-type_lectin-like/link_sf"/>
</dbReference>
<organism evidence="4 5">
    <name type="scientific">Drosophila kikkawai</name>
    <name type="common">Fruit fly</name>
    <dbReference type="NCBI Taxonomy" id="30033"/>
    <lineage>
        <taxon>Eukaryota</taxon>
        <taxon>Metazoa</taxon>
        <taxon>Ecdysozoa</taxon>
        <taxon>Arthropoda</taxon>
        <taxon>Hexapoda</taxon>
        <taxon>Insecta</taxon>
        <taxon>Pterygota</taxon>
        <taxon>Neoptera</taxon>
        <taxon>Endopterygota</taxon>
        <taxon>Diptera</taxon>
        <taxon>Brachycera</taxon>
        <taxon>Muscomorpha</taxon>
        <taxon>Ephydroidea</taxon>
        <taxon>Drosophilidae</taxon>
        <taxon>Drosophila</taxon>
        <taxon>Sophophora</taxon>
    </lineage>
</organism>
<name>A0ABM4GHZ3_DROKI</name>
<protein>
    <submittedName>
        <fullName evidence="5">C-type lectin 37Db-like</fullName>
    </submittedName>
</protein>
<evidence type="ECO:0000313" key="5">
    <source>
        <dbReference type="RefSeq" id="XP_070142335.1"/>
    </source>
</evidence>
<keyword evidence="1" id="KW-1015">Disulfide bond</keyword>
<evidence type="ECO:0000259" key="3">
    <source>
        <dbReference type="PROSITE" id="PS50041"/>
    </source>
</evidence>
<dbReference type="SUPFAM" id="SSF56436">
    <property type="entry name" value="C-type lectin-like"/>
    <property type="match status" value="1"/>
</dbReference>
<dbReference type="GeneID" id="138928719"/>
<dbReference type="Gene3D" id="3.10.100.10">
    <property type="entry name" value="Mannose-Binding Protein A, subunit A"/>
    <property type="match status" value="1"/>
</dbReference>
<dbReference type="InterPro" id="IPR018378">
    <property type="entry name" value="C-type_lectin_CS"/>
</dbReference>
<accession>A0ABM4GHZ3</accession>
<dbReference type="PANTHER" id="PTHR22803">
    <property type="entry name" value="MANNOSE, PHOSPHOLIPASE, LECTIN RECEPTOR RELATED"/>
    <property type="match status" value="1"/>
</dbReference>
<evidence type="ECO:0000256" key="2">
    <source>
        <dbReference type="SAM" id="SignalP"/>
    </source>
</evidence>
<proteinExistence type="predicted"/>
<gene>
    <name evidence="5" type="primary">LOC138928719</name>
</gene>
<dbReference type="InterPro" id="IPR001304">
    <property type="entry name" value="C-type_lectin-like"/>
</dbReference>
<feature type="domain" description="C-type lectin" evidence="3">
    <location>
        <begin position="29"/>
        <end position="153"/>
    </location>
</feature>
<dbReference type="PROSITE" id="PS50041">
    <property type="entry name" value="C_TYPE_LECTIN_2"/>
    <property type="match status" value="1"/>
</dbReference>
<feature type="signal peptide" evidence="2">
    <location>
        <begin position="1"/>
        <end position="18"/>
    </location>
</feature>
<keyword evidence="2" id="KW-0732">Signal</keyword>
<dbReference type="CDD" id="cd00037">
    <property type="entry name" value="CLECT"/>
    <property type="match status" value="1"/>
</dbReference>
<dbReference type="Proteomes" id="UP001652661">
    <property type="component" value="Chromosome 3R"/>
</dbReference>
<dbReference type="InterPro" id="IPR050111">
    <property type="entry name" value="C-type_lectin/snaclec_domain"/>
</dbReference>
<sequence length="173" mass="19724">MYSLILIFTLTFIISCSGRSVNDDVIFKIGNKNYFVSLTKTNFFAARDSCIQNNGDLATFGSNSDLDDVLNYFNNKEKLNGETQFWTSYFDLGRAKGLFYSIATGTPLTTFGWLEGQPNNWHNDEHCVNIWSQNGKYGLNDAGCMETFRALCEKTPQWELQPYIPIFYALKPV</sequence>
<dbReference type="InterPro" id="IPR016187">
    <property type="entry name" value="CTDL_fold"/>
</dbReference>
<feature type="chain" id="PRO_5046961614" evidence="2">
    <location>
        <begin position="19"/>
        <end position="173"/>
    </location>
</feature>
<reference evidence="5" key="1">
    <citation type="submission" date="2025-08" db="UniProtKB">
        <authorList>
            <consortium name="RefSeq"/>
        </authorList>
    </citation>
    <scope>IDENTIFICATION</scope>
    <source>
        <strain evidence="5">14028-0561.14</strain>
        <tissue evidence="5">Whole fly</tissue>
    </source>
</reference>
<dbReference type="PROSITE" id="PS00615">
    <property type="entry name" value="C_TYPE_LECTIN_1"/>
    <property type="match status" value="1"/>
</dbReference>
<dbReference type="SMART" id="SM00034">
    <property type="entry name" value="CLECT"/>
    <property type="match status" value="1"/>
</dbReference>
<dbReference type="RefSeq" id="XP_070142335.1">
    <property type="nucleotide sequence ID" value="XM_070286234.1"/>
</dbReference>
<evidence type="ECO:0000256" key="1">
    <source>
        <dbReference type="ARBA" id="ARBA00023157"/>
    </source>
</evidence>
<dbReference type="Pfam" id="PF00059">
    <property type="entry name" value="Lectin_C"/>
    <property type="match status" value="1"/>
</dbReference>
<keyword evidence="4" id="KW-1185">Reference proteome</keyword>